<sequence>MDSGGNWRPPFGFPQNNVPGRGNRSSLHFIQNRLPMFVCTGRGGLCRTRGTFYCSTCGQPGHSAQKCPRSQICYRCGQPEHSMETCDYQPRCFKCKTRGHYFFICTNGFRCDACGPDQISRKFYLCNHCKNSQHFTKDCHDMPVCPICTRRDSYHCHSCYRKGHSAKLCPRTNTCNICCRPGHKFAECTSQILCYNCKKFGHCAPSCRNWFVCYECNARGYRYLGHRQR</sequence>
<organism evidence="1 2">
    <name type="scientific">Dioscorea alata</name>
    <name type="common">Purple yam</name>
    <dbReference type="NCBI Taxonomy" id="55571"/>
    <lineage>
        <taxon>Eukaryota</taxon>
        <taxon>Viridiplantae</taxon>
        <taxon>Streptophyta</taxon>
        <taxon>Embryophyta</taxon>
        <taxon>Tracheophyta</taxon>
        <taxon>Spermatophyta</taxon>
        <taxon>Magnoliopsida</taxon>
        <taxon>Liliopsida</taxon>
        <taxon>Dioscoreales</taxon>
        <taxon>Dioscoreaceae</taxon>
        <taxon>Dioscorea</taxon>
    </lineage>
</organism>
<protein>
    <submittedName>
        <fullName evidence="1">Zinc finger CCHC-type protein</fullName>
    </submittedName>
</protein>
<comment type="caution">
    <text evidence="1">The sequence shown here is derived from an EMBL/GenBank/DDBJ whole genome shotgun (WGS) entry which is preliminary data.</text>
</comment>
<evidence type="ECO:0000313" key="2">
    <source>
        <dbReference type="Proteomes" id="UP000827976"/>
    </source>
</evidence>
<dbReference type="EMBL" id="CM037028">
    <property type="protein sequence ID" value="KAH7656905.1"/>
    <property type="molecule type" value="Genomic_DNA"/>
</dbReference>
<dbReference type="Proteomes" id="UP000827976">
    <property type="component" value="Chromosome 18"/>
</dbReference>
<keyword evidence="2" id="KW-1185">Reference proteome</keyword>
<reference evidence="2" key="1">
    <citation type="journal article" date="2022" name="Nat. Commun.">
        <title>Chromosome evolution and the genetic basis of agronomically important traits in greater yam.</title>
        <authorList>
            <person name="Bredeson J.V."/>
            <person name="Lyons J.B."/>
            <person name="Oniyinde I.O."/>
            <person name="Okereke N.R."/>
            <person name="Kolade O."/>
            <person name="Nnabue I."/>
            <person name="Nwadili C.O."/>
            <person name="Hribova E."/>
            <person name="Parker M."/>
            <person name="Nwogha J."/>
            <person name="Shu S."/>
            <person name="Carlson J."/>
            <person name="Kariba R."/>
            <person name="Muthemba S."/>
            <person name="Knop K."/>
            <person name="Barton G.J."/>
            <person name="Sherwood A.V."/>
            <person name="Lopez-Montes A."/>
            <person name="Asiedu R."/>
            <person name="Jamnadass R."/>
            <person name="Muchugi A."/>
            <person name="Goodstein D."/>
            <person name="Egesi C.N."/>
            <person name="Featherston J."/>
            <person name="Asfaw A."/>
            <person name="Simpson G.G."/>
            <person name="Dolezel J."/>
            <person name="Hendre P.S."/>
            <person name="Van Deynze A."/>
            <person name="Kumar P.L."/>
            <person name="Obidiegwu J.E."/>
            <person name="Bhattacharjee R."/>
            <person name="Rokhsar D.S."/>
        </authorList>
    </citation>
    <scope>NUCLEOTIDE SEQUENCE [LARGE SCALE GENOMIC DNA]</scope>
    <source>
        <strain evidence="2">cv. TDa95/00328</strain>
    </source>
</reference>
<proteinExistence type="predicted"/>
<accession>A0ACB7U9I4</accession>
<evidence type="ECO:0000313" key="1">
    <source>
        <dbReference type="EMBL" id="KAH7656905.1"/>
    </source>
</evidence>
<name>A0ACB7U9I4_DIOAL</name>
<gene>
    <name evidence="1" type="ORF">IHE45_18G105700</name>
</gene>